<dbReference type="SUPFAM" id="SSF46785">
    <property type="entry name" value="Winged helix' DNA-binding domain"/>
    <property type="match status" value="1"/>
</dbReference>
<reference evidence="2" key="1">
    <citation type="journal article" date="2019" name="Int. J. Syst. Evol. Microbiol.">
        <title>The Global Catalogue of Microorganisms (GCM) 10K type strain sequencing project: providing services to taxonomists for standard genome sequencing and annotation.</title>
        <authorList>
            <consortium name="The Broad Institute Genomics Platform"/>
            <consortium name="The Broad Institute Genome Sequencing Center for Infectious Disease"/>
            <person name="Wu L."/>
            <person name="Ma J."/>
        </authorList>
    </citation>
    <scope>NUCLEOTIDE SEQUENCE [LARGE SCALE GENOMIC DNA]</scope>
    <source>
        <strain evidence="2">CGMCC 4.7237</strain>
    </source>
</reference>
<dbReference type="Proteomes" id="UP001595765">
    <property type="component" value="Unassembled WGS sequence"/>
</dbReference>
<keyword evidence="2" id="KW-1185">Reference proteome</keyword>
<organism evidence="1 2">
    <name type="scientific">Streptomyces polygonati</name>
    <dbReference type="NCBI Taxonomy" id="1617087"/>
    <lineage>
        <taxon>Bacteria</taxon>
        <taxon>Bacillati</taxon>
        <taxon>Actinomycetota</taxon>
        <taxon>Actinomycetes</taxon>
        <taxon>Kitasatosporales</taxon>
        <taxon>Streptomycetaceae</taxon>
        <taxon>Streptomyces</taxon>
    </lineage>
</organism>
<dbReference type="RefSeq" id="WP_386439044.1">
    <property type="nucleotide sequence ID" value="NZ_JBHSBB010000053.1"/>
</dbReference>
<dbReference type="InterPro" id="IPR036388">
    <property type="entry name" value="WH-like_DNA-bd_sf"/>
</dbReference>
<dbReference type="EMBL" id="JBHSBB010000053">
    <property type="protein sequence ID" value="MFC4036771.1"/>
    <property type="molecule type" value="Genomic_DNA"/>
</dbReference>
<gene>
    <name evidence="1" type="ORF">ACFO3J_35830</name>
</gene>
<name>A0ABV8HYG8_9ACTN</name>
<dbReference type="InterPro" id="IPR036390">
    <property type="entry name" value="WH_DNA-bd_sf"/>
</dbReference>
<protein>
    <submittedName>
        <fullName evidence="1">MarR family transcriptional regulator</fullName>
    </submittedName>
</protein>
<evidence type="ECO:0000313" key="1">
    <source>
        <dbReference type="EMBL" id="MFC4036771.1"/>
    </source>
</evidence>
<comment type="caution">
    <text evidence="1">The sequence shown here is derived from an EMBL/GenBank/DDBJ whole genome shotgun (WGS) entry which is preliminary data.</text>
</comment>
<sequence>MTSPSSTESAGSPGSAAAAAPLNPRILGQAENAHTAILNRALAGTELNKDHWVALSLTMAAGSALAVDELVGQVTAALKVDQAGARAVIADLVATELLDGKEIDGEVAVTESGRLLFGQIRGATGRIVARAYSAVPAEDLQVAGRVLATITSRLNEELAAA</sequence>
<dbReference type="Gene3D" id="1.10.10.10">
    <property type="entry name" value="Winged helix-like DNA-binding domain superfamily/Winged helix DNA-binding domain"/>
    <property type="match status" value="1"/>
</dbReference>
<evidence type="ECO:0000313" key="2">
    <source>
        <dbReference type="Proteomes" id="UP001595765"/>
    </source>
</evidence>
<proteinExistence type="predicted"/>
<accession>A0ABV8HYG8</accession>